<comment type="subunit">
    <text evidence="7">Consists of a catalytic RNA component (M1 or rnpB) and a protein subunit.</text>
</comment>
<dbReference type="HAMAP" id="MF_00227">
    <property type="entry name" value="RNase_P"/>
    <property type="match status" value="1"/>
</dbReference>
<evidence type="ECO:0000256" key="9">
    <source>
        <dbReference type="SAM" id="MobiDB-lite"/>
    </source>
</evidence>
<dbReference type="GO" id="GO:0042781">
    <property type="term" value="F:3'-tRNA processing endoribonuclease activity"/>
    <property type="evidence" value="ECO:0007669"/>
    <property type="project" value="TreeGrafter"/>
</dbReference>
<comment type="similarity">
    <text evidence="7">Belongs to the RnpA family.</text>
</comment>
<evidence type="ECO:0000256" key="1">
    <source>
        <dbReference type="ARBA" id="ARBA00002663"/>
    </source>
</evidence>
<reference evidence="10 11" key="1">
    <citation type="submission" date="2019-07" db="EMBL/GenBank/DDBJ databases">
        <title>Lysobacter weifangensis sp. nov., isolated from bensulfuron-methyl contaminated farmland soil.</title>
        <authorList>
            <person name="Zhao H."/>
        </authorList>
    </citation>
    <scope>NUCLEOTIDE SEQUENCE [LARGE SCALE GENOMIC DNA]</scope>
    <source>
        <strain evidence="10 11">CC-Bw-6</strain>
    </source>
</reference>
<dbReference type="Gene3D" id="3.30.230.10">
    <property type="match status" value="1"/>
</dbReference>
<dbReference type="SUPFAM" id="SSF54211">
    <property type="entry name" value="Ribosomal protein S5 domain 2-like"/>
    <property type="match status" value="1"/>
</dbReference>
<organism evidence="10 11">
    <name type="scientific">Pseudoluteimonas lycopersici</name>
    <dbReference type="NCBI Taxonomy" id="1324796"/>
    <lineage>
        <taxon>Bacteria</taxon>
        <taxon>Pseudomonadati</taxon>
        <taxon>Pseudomonadota</taxon>
        <taxon>Gammaproteobacteria</taxon>
        <taxon>Lysobacterales</taxon>
        <taxon>Lysobacteraceae</taxon>
        <taxon>Pseudoluteimonas</taxon>
    </lineage>
</organism>
<proteinExistence type="inferred from homology"/>
<dbReference type="PANTHER" id="PTHR33992">
    <property type="entry name" value="RIBONUCLEASE P PROTEIN COMPONENT"/>
    <property type="match status" value="1"/>
</dbReference>
<dbReference type="InterPro" id="IPR020539">
    <property type="entry name" value="RNase_P_CS"/>
</dbReference>
<dbReference type="EC" id="3.1.26.5" evidence="7 8"/>
<comment type="catalytic activity">
    <reaction evidence="7">
        <text>Endonucleolytic cleavage of RNA, removing 5'-extranucleotides from tRNA precursor.</text>
        <dbReference type="EC" id="3.1.26.5"/>
    </reaction>
</comment>
<dbReference type="PROSITE" id="PS00648">
    <property type="entry name" value="RIBONUCLEASE_P"/>
    <property type="match status" value="1"/>
</dbReference>
<dbReference type="Proteomes" id="UP000315891">
    <property type="component" value="Chromosome"/>
</dbReference>
<evidence type="ECO:0000313" key="11">
    <source>
        <dbReference type="Proteomes" id="UP000315891"/>
    </source>
</evidence>
<dbReference type="InterPro" id="IPR000100">
    <property type="entry name" value="RNase_P"/>
</dbReference>
<dbReference type="AlphaFoldDB" id="A0A516V6B1"/>
<keyword evidence="11" id="KW-1185">Reference proteome</keyword>
<keyword evidence="2 7" id="KW-0819">tRNA processing</keyword>
<name>A0A516V6B1_9GAMM</name>
<dbReference type="EMBL" id="CP041742">
    <property type="protein sequence ID" value="QDQ74065.1"/>
    <property type="molecule type" value="Genomic_DNA"/>
</dbReference>
<evidence type="ECO:0000256" key="6">
    <source>
        <dbReference type="ARBA" id="ARBA00022884"/>
    </source>
</evidence>
<dbReference type="RefSeq" id="WP_143879575.1">
    <property type="nucleotide sequence ID" value="NZ_BAABLZ010000001.1"/>
</dbReference>
<sequence length="148" mass="15911">MTSAAPRARPSSFPKTARLRQRADFARVFETGRRVAAPALALHWLASEQPRLGIAVSRKVDPNAVGRNRIKRALREAFRNLRPQLAPADFVLVARTPATTLDNAALRSVFSQLLLRAGALPAAVPTGTMRAACEPAPPTPSKSDTHSG</sequence>
<keyword evidence="3 7" id="KW-0540">Nuclease</keyword>
<accession>A0A516V6B1</accession>
<protein>
    <recommendedName>
        <fullName evidence="7 8">Ribonuclease P protein component</fullName>
        <shortName evidence="7">RNase P protein</shortName>
        <shortName evidence="7">RNaseP protein</shortName>
        <ecNumber evidence="7 8">3.1.26.5</ecNumber>
    </recommendedName>
    <alternativeName>
        <fullName evidence="7">Protein C5</fullName>
    </alternativeName>
</protein>
<dbReference type="InterPro" id="IPR020568">
    <property type="entry name" value="Ribosomal_Su5_D2-typ_SF"/>
</dbReference>
<dbReference type="PANTHER" id="PTHR33992:SF1">
    <property type="entry name" value="RIBONUCLEASE P PROTEIN COMPONENT"/>
    <property type="match status" value="1"/>
</dbReference>
<dbReference type="GO" id="GO:0004526">
    <property type="term" value="F:ribonuclease P activity"/>
    <property type="evidence" value="ECO:0007669"/>
    <property type="project" value="UniProtKB-UniRule"/>
</dbReference>
<dbReference type="GO" id="GO:0001682">
    <property type="term" value="P:tRNA 5'-leader removal"/>
    <property type="evidence" value="ECO:0007669"/>
    <property type="project" value="UniProtKB-UniRule"/>
</dbReference>
<dbReference type="InterPro" id="IPR014721">
    <property type="entry name" value="Ribsml_uS5_D2-typ_fold_subgr"/>
</dbReference>
<dbReference type="NCBIfam" id="TIGR00188">
    <property type="entry name" value="rnpA"/>
    <property type="match status" value="1"/>
</dbReference>
<evidence type="ECO:0000256" key="7">
    <source>
        <dbReference type="HAMAP-Rule" id="MF_00227"/>
    </source>
</evidence>
<evidence type="ECO:0000256" key="3">
    <source>
        <dbReference type="ARBA" id="ARBA00022722"/>
    </source>
</evidence>
<evidence type="ECO:0000256" key="4">
    <source>
        <dbReference type="ARBA" id="ARBA00022759"/>
    </source>
</evidence>
<dbReference type="GO" id="GO:0030677">
    <property type="term" value="C:ribonuclease P complex"/>
    <property type="evidence" value="ECO:0007669"/>
    <property type="project" value="TreeGrafter"/>
</dbReference>
<evidence type="ECO:0000256" key="8">
    <source>
        <dbReference type="NCBIfam" id="TIGR00188"/>
    </source>
</evidence>
<evidence type="ECO:0000256" key="5">
    <source>
        <dbReference type="ARBA" id="ARBA00022801"/>
    </source>
</evidence>
<dbReference type="GO" id="GO:0000049">
    <property type="term" value="F:tRNA binding"/>
    <property type="evidence" value="ECO:0007669"/>
    <property type="project" value="UniProtKB-UniRule"/>
</dbReference>
<comment type="function">
    <text evidence="1 7">RNaseP catalyzes the removal of the 5'-leader sequence from pre-tRNA to produce the mature 5'-terminus. It can also cleave other RNA substrates such as 4.5S RNA. The protein component plays an auxiliary but essential role in vivo by binding to the 5'-leader sequence and broadening the substrate specificity of the ribozyme.</text>
</comment>
<evidence type="ECO:0000256" key="2">
    <source>
        <dbReference type="ARBA" id="ARBA00022694"/>
    </source>
</evidence>
<dbReference type="Pfam" id="PF00825">
    <property type="entry name" value="Ribonuclease_P"/>
    <property type="match status" value="1"/>
</dbReference>
<feature type="region of interest" description="Disordered" evidence="9">
    <location>
        <begin position="129"/>
        <end position="148"/>
    </location>
</feature>
<keyword evidence="6 7" id="KW-0694">RNA-binding</keyword>
<gene>
    <name evidence="7 10" type="primary">rnpA</name>
    <name evidence="10" type="ORF">FNZ56_09315</name>
</gene>
<dbReference type="OrthoDB" id="9796422at2"/>
<keyword evidence="5 7" id="KW-0378">Hydrolase</keyword>
<keyword evidence="4 7" id="KW-0255">Endonuclease</keyword>
<evidence type="ECO:0000313" key="10">
    <source>
        <dbReference type="EMBL" id="QDQ74065.1"/>
    </source>
</evidence>